<feature type="domain" description="RsdA/BaiN/AoA(So)-like insert" evidence="5">
    <location>
        <begin position="209"/>
        <end position="362"/>
    </location>
</feature>
<evidence type="ECO:0000256" key="1">
    <source>
        <dbReference type="ARBA" id="ARBA00001974"/>
    </source>
</evidence>
<feature type="domain" description="RsdA/BaiN/AoA(So)-like Rossmann fold-like" evidence="4">
    <location>
        <begin position="23"/>
        <end position="416"/>
    </location>
</feature>
<sequence length="424" mass="45224">MQANFHPRPVRKALSNAAPRKTDVLILGAGAAGLMCAREASAHGLDVVLLERAPSPGRKLCISGGGKANFTNRRLAAHHYACADPAFCEPALDAFTPQDMERLVHGWGLPVEERAHGQLFLTVPAKRLLDALVQDCRRQGCALHCQTDVHDVVPLPDGAGFEVGSSQGLWRCRRLVLALGSPAWPQCGATGSGFRLAQALGHRLVEHAPALAPFRMAPGWLDDNLAGISLPVRIGLPQAGLSPSLAADPVWQDDLLFTHDGISGPASLKASLFWRPGQEVALDFLPGSDLAALLDGPGQGKQTPRGLLRRLLPQRLVDALLSPETAGRKIAELSRAARQQICARIHDFRTVPAGLAGLKKAEACRGGVDTRQVDPYSLQSTVRENLWIVGELLDVTGLLGGYNLHWAWASGMAAGRALALFAGK</sequence>
<keyword evidence="2" id="KW-0285">Flavoprotein</keyword>
<dbReference type="EMBL" id="JABAFY010000002">
    <property type="protein sequence ID" value="NME51102.1"/>
    <property type="molecule type" value="Genomic_DNA"/>
</dbReference>
<dbReference type="RefSeq" id="WP_168934589.1">
    <property type="nucleotide sequence ID" value="NZ_JABAFY010000002.1"/>
</dbReference>
<dbReference type="InterPro" id="IPR055178">
    <property type="entry name" value="RsdA/BaiN/AoA(So)-like_dom"/>
</dbReference>
<dbReference type="Pfam" id="PF22780">
    <property type="entry name" value="HI0933_like_1st"/>
    <property type="match status" value="1"/>
</dbReference>
<protein>
    <submittedName>
        <fullName evidence="6">Aminoacetone oxidase family FAD-binding enzyme</fullName>
    </submittedName>
</protein>
<dbReference type="Proteomes" id="UP000522333">
    <property type="component" value="Unassembled WGS sequence"/>
</dbReference>
<dbReference type="Gene3D" id="1.10.8.260">
    <property type="entry name" value="HI0933 insert domain-like"/>
    <property type="match status" value="1"/>
</dbReference>
<dbReference type="Gene3D" id="3.50.50.60">
    <property type="entry name" value="FAD/NAD(P)-binding domain"/>
    <property type="match status" value="1"/>
</dbReference>
<dbReference type="PANTHER" id="PTHR42887:SF2">
    <property type="entry name" value="OS12G0638800 PROTEIN"/>
    <property type="match status" value="1"/>
</dbReference>
<dbReference type="SUPFAM" id="SSF160996">
    <property type="entry name" value="HI0933 insert domain-like"/>
    <property type="match status" value="1"/>
</dbReference>
<dbReference type="InterPro" id="IPR004792">
    <property type="entry name" value="BaiN-like"/>
</dbReference>
<proteinExistence type="predicted"/>
<comment type="caution">
    <text evidence="6">The sequence shown here is derived from an EMBL/GenBank/DDBJ whole genome shotgun (WGS) entry which is preliminary data.</text>
</comment>
<dbReference type="Pfam" id="PF03486">
    <property type="entry name" value="HI0933_like"/>
    <property type="match status" value="1"/>
</dbReference>
<dbReference type="AlphaFoldDB" id="A0A848C751"/>
<organism evidence="6 7">
    <name type="scientific">Desulfovibrio piger</name>
    <dbReference type="NCBI Taxonomy" id="901"/>
    <lineage>
        <taxon>Bacteria</taxon>
        <taxon>Pseudomonadati</taxon>
        <taxon>Thermodesulfobacteriota</taxon>
        <taxon>Desulfovibrionia</taxon>
        <taxon>Desulfovibrionales</taxon>
        <taxon>Desulfovibrionaceae</taxon>
        <taxon>Desulfovibrio</taxon>
    </lineage>
</organism>
<dbReference type="InterPro" id="IPR023166">
    <property type="entry name" value="BaiN-like_dom_sf"/>
</dbReference>
<evidence type="ECO:0000313" key="6">
    <source>
        <dbReference type="EMBL" id="NME51102.1"/>
    </source>
</evidence>
<evidence type="ECO:0000259" key="5">
    <source>
        <dbReference type="Pfam" id="PF22780"/>
    </source>
</evidence>
<dbReference type="PRINTS" id="PR00411">
    <property type="entry name" value="PNDRDTASEI"/>
</dbReference>
<gene>
    <name evidence="6" type="ORF">HF854_00845</name>
</gene>
<evidence type="ECO:0000256" key="2">
    <source>
        <dbReference type="ARBA" id="ARBA00022630"/>
    </source>
</evidence>
<dbReference type="SUPFAM" id="SSF51905">
    <property type="entry name" value="FAD/NAD(P)-binding domain"/>
    <property type="match status" value="1"/>
</dbReference>
<dbReference type="NCBIfam" id="TIGR00275">
    <property type="entry name" value="aminoacetone oxidase family FAD-binding enzyme"/>
    <property type="match status" value="1"/>
</dbReference>
<comment type="cofactor">
    <cofactor evidence="1">
        <name>FAD</name>
        <dbReference type="ChEBI" id="CHEBI:57692"/>
    </cofactor>
</comment>
<dbReference type="InterPro" id="IPR057661">
    <property type="entry name" value="RsdA/BaiN/AoA(So)_Rossmann"/>
</dbReference>
<evidence type="ECO:0000313" key="7">
    <source>
        <dbReference type="Proteomes" id="UP000522333"/>
    </source>
</evidence>
<dbReference type="Gene3D" id="2.40.30.10">
    <property type="entry name" value="Translation factors"/>
    <property type="match status" value="1"/>
</dbReference>
<evidence type="ECO:0000259" key="4">
    <source>
        <dbReference type="Pfam" id="PF03486"/>
    </source>
</evidence>
<keyword evidence="3" id="KW-0274">FAD</keyword>
<dbReference type="InterPro" id="IPR036188">
    <property type="entry name" value="FAD/NAD-bd_sf"/>
</dbReference>
<reference evidence="6 7" key="1">
    <citation type="submission" date="2020-04" db="EMBL/GenBank/DDBJ databases">
        <authorList>
            <person name="Hitch T.C.A."/>
            <person name="Wylensek D."/>
            <person name="Clavel T."/>
        </authorList>
    </citation>
    <scope>NUCLEOTIDE SEQUENCE [LARGE SCALE GENOMIC DNA]</scope>
    <source>
        <strain evidence="6 7">PG-251-APC-1</strain>
    </source>
</reference>
<evidence type="ECO:0000256" key="3">
    <source>
        <dbReference type="ARBA" id="ARBA00022827"/>
    </source>
</evidence>
<dbReference type="PANTHER" id="PTHR42887">
    <property type="entry name" value="OS12G0638800 PROTEIN"/>
    <property type="match status" value="1"/>
</dbReference>
<name>A0A848C751_9BACT</name>
<accession>A0A848C751</accession>